<reference evidence="2 3" key="1">
    <citation type="journal article" date="2020" name="Nature">
        <title>Six reference-quality genomes reveal evolution of bat adaptations.</title>
        <authorList>
            <person name="Jebb D."/>
            <person name="Huang Z."/>
            <person name="Pippel M."/>
            <person name="Hughes G.M."/>
            <person name="Lavrichenko K."/>
            <person name="Devanna P."/>
            <person name="Winkler S."/>
            <person name="Jermiin L.S."/>
            <person name="Skirmuntt E.C."/>
            <person name="Katzourakis A."/>
            <person name="Burkitt-Gray L."/>
            <person name="Ray D.A."/>
            <person name="Sullivan K.A.M."/>
            <person name="Roscito J.G."/>
            <person name="Kirilenko B.M."/>
            <person name="Davalos L.M."/>
            <person name="Corthals A.P."/>
            <person name="Power M.L."/>
            <person name="Jones G."/>
            <person name="Ransome R.D."/>
            <person name="Dechmann D.K.N."/>
            <person name="Locatelli A.G."/>
            <person name="Puechmaille S.J."/>
            <person name="Fedrigo O."/>
            <person name="Jarvis E.D."/>
            <person name="Hiller M."/>
            <person name="Vernes S.C."/>
            <person name="Myers E.W."/>
            <person name="Teeling E.C."/>
        </authorList>
    </citation>
    <scope>NUCLEOTIDE SEQUENCE [LARGE SCALE GENOMIC DNA]</scope>
    <source>
        <strain evidence="2">MMolMol1</strain>
        <tissue evidence="2">Muscle</tissue>
    </source>
</reference>
<feature type="region of interest" description="Disordered" evidence="1">
    <location>
        <begin position="46"/>
        <end position="124"/>
    </location>
</feature>
<gene>
    <name evidence="2" type="ORF">HJG59_011452</name>
</gene>
<evidence type="ECO:0000256" key="1">
    <source>
        <dbReference type="SAM" id="MobiDB-lite"/>
    </source>
</evidence>
<dbReference type="Proteomes" id="UP000550707">
    <property type="component" value="Unassembled WGS sequence"/>
</dbReference>
<keyword evidence="3" id="KW-1185">Reference proteome</keyword>
<dbReference type="AlphaFoldDB" id="A0A7J8GLR9"/>
<evidence type="ECO:0000313" key="3">
    <source>
        <dbReference type="Proteomes" id="UP000550707"/>
    </source>
</evidence>
<feature type="compositionally biased region" description="Basic and acidic residues" evidence="1">
    <location>
        <begin position="47"/>
        <end position="61"/>
    </location>
</feature>
<dbReference type="EMBL" id="JACASF010000009">
    <property type="protein sequence ID" value="KAF6460539.1"/>
    <property type="molecule type" value="Genomic_DNA"/>
</dbReference>
<feature type="compositionally biased region" description="Basic and acidic residues" evidence="1">
    <location>
        <begin position="108"/>
        <end position="117"/>
    </location>
</feature>
<comment type="caution">
    <text evidence="2">The sequence shown here is derived from an EMBL/GenBank/DDBJ whole genome shotgun (WGS) entry which is preliminary data.</text>
</comment>
<name>A0A7J8GLR9_MOLMO</name>
<protein>
    <submittedName>
        <fullName evidence="2">Uncharacterized protein</fullName>
    </submittedName>
</protein>
<feature type="region of interest" description="Disordered" evidence="1">
    <location>
        <begin position="1"/>
        <end position="28"/>
    </location>
</feature>
<organism evidence="2 3">
    <name type="scientific">Molossus molossus</name>
    <name type="common">Pallas' mastiff bat</name>
    <name type="synonym">Vespertilio molossus</name>
    <dbReference type="NCBI Taxonomy" id="27622"/>
    <lineage>
        <taxon>Eukaryota</taxon>
        <taxon>Metazoa</taxon>
        <taxon>Chordata</taxon>
        <taxon>Craniata</taxon>
        <taxon>Vertebrata</taxon>
        <taxon>Euteleostomi</taxon>
        <taxon>Mammalia</taxon>
        <taxon>Eutheria</taxon>
        <taxon>Laurasiatheria</taxon>
        <taxon>Chiroptera</taxon>
        <taxon>Yangochiroptera</taxon>
        <taxon>Molossidae</taxon>
        <taxon>Molossus</taxon>
    </lineage>
</organism>
<evidence type="ECO:0000313" key="2">
    <source>
        <dbReference type="EMBL" id="KAF6460539.1"/>
    </source>
</evidence>
<proteinExistence type="predicted"/>
<accession>A0A7J8GLR9</accession>
<sequence length="124" mass="13799">MALKESLGPCPLQSPSARPLHPSNLQARPHSAVTFNSFHMLGCSRVRKPEGNGSDVRREVAVSRAHTVGSRELSPQGHVHSRLSCDRQEKKQSKRTQQQQQQQIPKPRGADAEECSQRGRGRPF</sequence>
<dbReference type="InParanoid" id="A0A7J8GLR9"/>